<organism evidence="2 3">
    <name type="scientific">Sinomonas cellulolyticus</name>
    <dbReference type="NCBI Taxonomy" id="2801916"/>
    <lineage>
        <taxon>Bacteria</taxon>
        <taxon>Bacillati</taxon>
        <taxon>Actinomycetota</taxon>
        <taxon>Actinomycetes</taxon>
        <taxon>Micrococcales</taxon>
        <taxon>Micrococcaceae</taxon>
        <taxon>Sinomonas</taxon>
    </lineage>
</organism>
<sequence length="73" mass="8203">MVDTLQERPPATSREFDNAYAASSSQHTWRDSVEALIADFRRRNFEASCLVEFAAGTPRELIRKTSARSRGGN</sequence>
<accession>A0ABS1K4J8</accession>
<gene>
    <name evidence="2" type="ORF">JJE72_13920</name>
</gene>
<protein>
    <submittedName>
        <fullName evidence="2">Uncharacterized protein</fullName>
    </submittedName>
</protein>
<dbReference type="EMBL" id="JAERRC010000030">
    <property type="protein sequence ID" value="MBL0706589.1"/>
    <property type="molecule type" value="Genomic_DNA"/>
</dbReference>
<dbReference type="Proteomes" id="UP000639051">
    <property type="component" value="Unassembled WGS sequence"/>
</dbReference>
<reference evidence="2 3" key="1">
    <citation type="submission" date="2021-01" db="EMBL/GenBank/DDBJ databases">
        <title>Genome public.</title>
        <authorList>
            <person name="Liu C."/>
            <person name="Sun Q."/>
        </authorList>
    </citation>
    <scope>NUCLEOTIDE SEQUENCE [LARGE SCALE GENOMIC DNA]</scope>
    <source>
        <strain evidence="2 3">JC656</strain>
    </source>
</reference>
<comment type="caution">
    <text evidence="2">The sequence shown here is derived from an EMBL/GenBank/DDBJ whole genome shotgun (WGS) entry which is preliminary data.</text>
</comment>
<evidence type="ECO:0000313" key="2">
    <source>
        <dbReference type="EMBL" id="MBL0706589.1"/>
    </source>
</evidence>
<evidence type="ECO:0000256" key="1">
    <source>
        <dbReference type="SAM" id="MobiDB-lite"/>
    </source>
</evidence>
<evidence type="ECO:0000313" key="3">
    <source>
        <dbReference type="Proteomes" id="UP000639051"/>
    </source>
</evidence>
<keyword evidence="3" id="KW-1185">Reference proteome</keyword>
<proteinExistence type="predicted"/>
<feature type="region of interest" description="Disordered" evidence="1">
    <location>
        <begin position="1"/>
        <end position="27"/>
    </location>
</feature>
<name>A0ABS1K4J8_9MICC</name>
<dbReference type="RefSeq" id="WP_189692956.1">
    <property type="nucleotide sequence ID" value="NZ_BNCM01000003.1"/>
</dbReference>